<dbReference type="HAMAP" id="MF_00952">
    <property type="entry name" value="Topoisom_1_prok"/>
    <property type="match status" value="1"/>
</dbReference>
<dbReference type="InterPro" id="IPR005733">
    <property type="entry name" value="TopoI_bac-type"/>
</dbReference>
<dbReference type="InterPro" id="IPR006171">
    <property type="entry name" value="TOPRIM_dom"/>
</dbReference>
<comment type="function">
    <text evidence="10">Releases the supercoiling and torsional tension of DNA, which is introduced during the DNA replication and transcription, by transiently cleaving and rejoining one strand of the DNA duplex. Introduces a single-strand break via transesterification at a target site in duplex DNA. The scissile phosphodiester is attacked by the catalytic tyrosine of the enzyme, resulting in the formation of a DNA-(5'-phosphotyrosyl)-enzyme intermediate and the expulsion of a 3'-OH DNA strand. The free DNA strand then undergoes passage around the unbroken strand, thus removing DNA supercoils. Finally, in the religation step, the DNA 3'-OH attacks the covalent intermediate to expel the active-site tyrosine and restore the DNA phosphodiester backbone.</text>
</comment>
<dbReference type="InterPro" id="IPR000380">
    <property type="entry name" value="Topo_IA"/>
</dbReference>
<comment type="caution">
    <text evidence="13">The sequence shown here is derived from an EMBL/GenBank/DDBJ whole genome shotgun (WGS) entry which is preliminary data.</text>
</comment>
<dbReference type="InterPro" id="IPR028612">
    <property type="entry name" value="Topoisom_1_IA"/>
</dbReference>
<dbReference type="InterPro" id="IPR003601">
    <property type="entry name" value="Topo_IA_2"/>
</dbReference>
<evidence type="ECO:0000256" key="4">
    <source>
        <dbReference type="ARBA" id="ARBA00022771"/>
    </source>
</evidence>
<dbReference type="AlphaFoldDB" id="A0A1F5R0Y8"/>
<feature type="site" description="Interaction with DNA" evidence="10">
    <location>
        <position position="301"/>
    </location>
</feature>
<keyword evidence="8 10" id="KW-0238">DNA-binding</keyword>
<dbReference type="Pfam" id="PF01396">
    <property type="entry name" value="Zn_ribbon_Top1"/>
    <property type="match status" value="4"/>
</dbReference>
<proteinExistence type="inferred from homology"/>
<evidence type="ECO:0000256" key="6">
    <source>
        <dbReference type="ARBA" id="ARBA00022842"/>
    </source>
</evidence>
<feature type="domain" description="Topo IA-type catalytic" evidence="12">
    <location>
        <begin position="129"/>
        <end position="561"/>
    </location>
</feature>
<dbReference type="InterPro" id="IPR013826">
    <property type="entry name" value="Topo_IA_cen_sub3"/>
</dbReference>
<dbReference type="PROSITE" id="PS00396">
    <property type="entry name" value="TOPO_IA_1"/>
    <property type="match status" value="1"/>
</dbReference>
<dbReference type="EMBL" id="MFFM01000049">
    <property type="protein sequence ID" value="OGF08080.1"/>
    <property type="molecule type" value="Genomic_DNA"/>
</dbReference>
<dbReference type="SUPFAM" id="SSF57783">
    <property type="entry name" value="Zinc beta-ribbon"/>
    <property type="match status" value="2"/>
</dbReference>
<evidence type="ECO:0000256" key="1">
    <source>
        <dbReference type="ARBA" id="ARBA00000213"/>
    </source>
</evidence>
<dbReference type="Proteomes" id="UP000177230">
    <property type="component" value="Unassembled WGS sequence"/>
</dbReference>
<evidence type="ECO:0000256" key="9">
    <source>
        <dbReference type="ARBA" id="ARBA00023235"/>
    </source>
</evidence>
<dbReference type="GO" id="GO:0006265">
    <property type="term" value="P:DNA topological change"/>
    <property type="evidence" value="ECO:0007669"/>
    <property type="project" value="UniProtKB-UniRule"/>
</dbReference>
<dbReference type="Gene3D" id="1.10.290.10">
    <property type="entry name" value="Topoisomerase I, domain 4"/>
    <property type="match status" value="1"/>
</dbReference>
<feature type="domain" description="Toprim" evidence="11">
    <location>
        <begin position="3"/>
        <end position="113"/>
    </location>
</feature>
<evidence type="ECO:0000259" key="12">
    <source>
        <dbReference type="PROSITE" id="PS52039"/>
    </source>
</evidence>
<keyword evidence="6" id="KW-0460">Magnesium</keyword>
<evidence type="ECO:0000256" key="5">
    <source>
        <dbReference type="ARBA" id="ARBA00022833"/>
    </source>
</evidence>
<dbReference type="InterPro" id="IPR023405">
    <property type="entry name" value="Topo_IA_core_domain"/>
</dbReference>
<dbReference type="InterPro" id="IPR013498">
    <property type="entry name" value="Topo_IA_Znf"/>
</dbReference>
<protein>
    <recommendedName>
        <fullName evidence="10">DNA topoisomerase 1</fullName>
        <ecNumber evidence="10">5.6.2.1</ecNumber>
    </recommendedName>
    <alternativeName>
        <fullName evidence="10">DNA topoisomerase I</fullName>
    </alternativeName>
</protein>
<comment type="subunit">
    <text evidence="10">Monomer.</text>
</comment>
<feature type="site" description="Interaction with DNA" evidence="10">
    <location>
        <position position="140"/>
    </location>
</feature>
<feature type="site" description="Interaction with DNA" evidence="10">
    <location>
        <position position="33"/>
    </location>
</feature>
<dbReference type="SMART" id="SM00436">
    <property type="entry name" value="TOP1Bc"/>
    <property type="match status" value="1"/>
</dbReference>
<dbReference type="PRINTS" id="PR00417">
    <property type="entry name" value="PRTPISMRASEI"/>
</dbReference>
<evidence type="ECO:0000256" key="10">
    <source>
        <dbReference type="HAMAP-Rule" id="MF_00952"/>
    </source>
</evidence>
<dbReference type="GO" id="GO:0003677">
    <property type="term" value="F:DNA binding"/>
    <property type="evidence" value="ECO:0007669"/>
    <property type="project" value="UniProtKB-KW"/>
</dbReference>
<gene>
    <name evidence="10" type="primary">topA</name>
    <name evidence="13" type="ORF">A2024_04960</name>
</gene>
<dbReference type="InterPro" id="IPR023406">
    <property type="entry name" value="Topo_IA_AS"/>
</dbReference>
<keyword evidence="7 10" id="KW-0799">Topoisomerase</keyword>
<organism evidence="13 14">
    <name type="scientific">Candidatus Edwardsbacteria bacterium GWF2_54_11</name>
    <dbReference type="NCBI Taxonomy" id="1817851"/>
    <lineage>
        <taxon>Bacteria</taxon>
        <taxon>Candidatus Edwardsiibacteriota</taxon>
    </lineage>
</organism>
<name>A0A1F5R0Y8_9BACT</name>
<dbReference type="SMART" id="SM00437">
    <property type="entry name" value="TOP1Ac"/>
    <property type="match status" value="1"/>
</dbReference>
<dbReference type="InterPro" id="IPR013824">
    <property type="entry name" value="Topo_IA_cen_sub1"/>
</dbReference>
<dbReference type="Gene3D" id="3.40.50.140">
    <property type="match status" value="1"/>
</dbReference>
<feature type="site" description="Interaction with DNA" evidence="10">
    <location>
        <position position="148"/>
    </location>
</feature>
<dbReference type="InterPro" id="IPR034149">
    <property type="entry name" value="TOPRIM_TopoI"/>
</dbReference>
<dbReference type="PROSITE" id="PS52039">
    <property type="entry name" value="TOPO_IA_2"/>
    <property type="match status" value="1"/>
</dbReference>
<dbReference type="Gene3D" id="1.10.460.10">
    <property type="entry name" value="Topoisomerase I, domain 2"/>
    <property type="match status" value="1"/>
</dbReference>
<accession>A0A1F5R0Y8</accession>
<feature type="site" description="Interaction with DNA" evidence="10">
    <location>
        <position position="139"/>
    </location>
</feature>
<dbReference type="InterPro" id="IPR013825">
    <property type="entry name" value="Topo_IA_cen_sub2"/>
</dbReference>
<evidence type="ECO:0000256" key="3">
    <source>
        <dbReference type="ARBA" id="ARBA00022723"/>
    </source>
</evidence>
<dbReference type="NCBIfam" id="TIGR01051">
    <property type="entry name" value="topA_bact"/>
    <property type="match status" value="1"/>
</dbReference>
<feature type="site" description="Interaction with DNA" evidence="10">
    <location>
        <position position="155"/>
    </location>
</feature>
<keyword evidence="5" id="KW-0862">Zinc</keyword>
<evidence type="ECO:0000256" key="8">
    <source>
        <dbReference type="ARBA" id="ARBA00023125"/>
    </source>
</evidence>
<dbReference type="PROSITE" id="PS50880">
    <property type="entry name" value="TOPRIM"/>
    <property type="match status" value="1"/>
</dbReference>
<evidence type="ECO:0000256" key="2">
    <source>
        <dbReference type="ARBA" id="ARBA00009446"/>
    </source>
</evidence>
<dbReference type="Pfam" id="PF01131">
    <property type="entry name" value="Topoisom_bac"/>
    <property type="match status" value="1"/>
</dbReference>
<feature type="site" description="Interaction with DNA" evidence="10">
    <location>
        <position position="143"/>
    </location>
</feature>
<dbReference type="Gene3D" id="3.30.65.10">
    <property type="entry name" value="Bacterial Topoisomerase I, domain 1"/>
    <property type="match status" value="3"/>
</dbReference>
<dbReference type="CDD" id="cd00186">
    <property type="entry name" value="TOP1Ac"/>
    <property type="match status" value="1"/>
</dbReference>
<evidence type="ECO:0000259" key="11">
    <source>
        <dbReference type="PROSITE" id="PS50880"/>
    </source>
</evidence>
<dbReference type="PANTHER" id="PTHR42785">
    <property type="entry name" value="DNA TOPOISOMERASE, TYPE IA, CORE"/>
    <property type="match status" value="1"/>
</dbReference>
<dbReference type="Pfam" id="PF01751">
    <property type="entry name" value="Toprim"/>
    <property type="match status" value="1"/>
</dbReference>
<dbReference type="CDD" id="cd03363">
    <property type="entry name" value="TOPRIM_TopoIA_TopoI"/>
    <property type="match status" value="1"/>
</dbReference>
<evidence type="ECO:0000256" key="7">
    <source>
        <dbReference type="ARBA" id="ARBA00023029"/>
    </source>
</evidence>
<dbReference type="EC" id="5.6.2.1" evidence="10"/>
<reference evidence="13 14" key="1">
    <citation type="journal article" date="2016" name="Nat. Commun.">
        <title>Thousands of microbial genomes shed light on interconnected biogeochemical processes in an aquifer system.</title>
        <authorList>
            <person name="Anantharaman K."/>
            <person name="Brown C.T."/>
            <person name="Hug L.A."/>
            <person name="Sharon I."/>
            <person name="Castelle C.J."/>
            <person name="Probst A.J."/>
            <person name="Thomas B.C."/>
            <person name="Singh A."/>
            <person name="Wilkins M.J."/>
            <person name="Karaoz U."/>
            <person name="Brodie E.L."/>
            <person name="Williams K.H."/>
            <person name="Hubbard S.S."/>
            <person name="Banfield J.F."/>
        </authorList>
    </citation>
    <scope>NUCLEOTIDE SEQUENCE [LARGE SCALE GENOMIC DNA]</scope>
</reference>
<dbReference type="SUPFAM" id="SSF56712">
    <property type="entry name" value="Prokaryotic type I DNA topoisomerase"/>
    <property type="match status" value="1"/>
</dbReference>
<dbReference type="PANTHER" id="PTHR42785:SF1">
    <property type="entry name" value="DNA TOPOISOMERASE"/>
    <property type="match status" value="1"/>
</dbReference>
<sequence>MSKNLVVVESPAKAKTIKKYLGKDFEVLSSMGHVIDLPASKLGVDIKDDFKPQYVTIKGKTKTLSQIKKSANAAEKVYLACDPDREGEAIAWHISGQVKDAKKKVHRVMFYEITKDSITKGISHPGKIDMNRVEAQQARRILDLLVGYQVSPFLWTTVRRGLSAGRVQTVALRLICEREDEINAFKPQEYWSLAARLEGKSKTPFEASLLKIDGKKAAIKDGKTSQAIVSELNKSQFAISNIDEKDRKRSTYPPFITSTLQQAAARAYGYSAKKTMMLAQQLYEGVDLGDEGAVGLITYMRTDAVRLAPEAVSAAREFIAQKYGAEYLPAEANHYKSRKGAQEGHEAIRPTMAGRTPEAVKNFLSLDQFKLYGLIWSRFIACQMTPAVYSTKAVDITAGKYLFRATGSTLKFAGFLAAYGVQEDDSGEYADSKMLPELTSEETLKLLELLPKQHFTEPPARYNEASLIKTLEAQGIGRPSTYASIISTLLDRKYVDREQKQLKPTELGQVVSKILVEKFPHIFQVQFTADMENELDKIEQGKLDRIQVLKDFYEPFSRDLTSAESSKEEIKKSLVEETDIKCPNCQSPMVIKWGRFGRFYACSNYPECKTTKPLEEEEEQQKAAEGVLCDKCGGPMVLKRGRFGKFLACSNYPQCKSIKPISTGVPCPEPGCDGQLTERKTKRGKAFFSCSKYPDCKYAVWNKPLPQKCENCGFGHLVEKYTKQRGAFPACPKCKWEPEVKVEKKPEK</sequence>
<feature type="region of interest" description="Interaction with DNA" evidence="10">
    <location>
        <begin position="163"/>
        <end position="168"/>
    </location>
</feature>
<feature type="site" description="Interaction with DNA" evidence="10">
    <location>
        <position position="492"/>
    </location>
</feature>
<evidence type="ECO:0000313" key="14">
    <source>
        <dbReference type="Proteomes" id="UP000177230"/>
    </source>
</evidence>
<dbReference type="Gene3D" id="2.70.20.10">
    <property type="entry name" value="Topoisomerase I, domain 3"/>
    <property type="match status" value="1"/>
</dbReference>
<feature type="active site" description="O-(5'-phospho-DNA)-tyrosine intermediate" evidence="10">
    <location>
        <position position="299"/>
    </location>
</feature>
<keyword evidence="4" id="KW-0863">Zinc-finger</keyword>
<dbReference type="GO" id="GO:0003917">
    <property type="term" value="F:DNA topoisomerase type I (single strand cut, ATP-independent) activity"/>
    <property type="evidence" value="ECO:0007669"/>
    <property type="project" value="UniProtKB-UniRule"/>
</dbReference>
<dbReference type="GO" id="GO:0005694">
    <property type="term" value="C:chromosome"/>
    <property type="evidence" value="ECO:0007669"/>
    <property type="project" value="InterPro"/>
</dbReference>
<keyword evidence="3" id="KW-0479">Metal-binding</keyword>
<evidence type="ECO:0000313" key="13">
    <source>
        <dbReference type="EMBL" id="OGF08080.1"/>
    </source>
</evidence>
<comment type="similarity">
    <text evidence="2 10">Belongs to the type IA topoisomerase family.</text>
</comment>
<dbReference type="SMART" id="SM00493">
    <property type="entry name" value="TOPRIM"/>
    <property type="match status" value="1"/>
</dbReference>
<dbReference type="InterPro" id="IPR013497">
    <property type="entry name" value="Topo_IA_cen"/>
</dbReference>
<keyword evidence="9 10" id="KW-0413">Isomerase</keyword>
<comment type="catalytic activity">
    <reaction evidence="1 10">
        <text>ATP-independent breakage of single-stranded DNA, followed by passage and rejoining.</text>
        <dbReference type="EC" id="5.6.2.1"/>
    </reaction>
</comment>
<dbReference type="GO" id="GO:0008270">
    <property type="term" value="F:zinc ion binding"/>
    <property type="evidence" value="ECO:0007669"/>
    <property type="project" value="UniProtKB-KW"/>
</dbReference>
<dbReference type="InterPro" id="IPR003602">
    <property type="entry name" value="Topo_IA_DNA-bd_dom"/>
</dbReference>